<keyword evidence="3" id="KW-1185">Reference proteome</keyword>
<sequence>MRYSSLARPVDFRIWTNAVVVVAALVAVVGGTLYEVWQHQPLQDGLQKGIALGGSVFLGWALARELDPDHDVSGLVAGGLAAVGYFVWGGPHFAWLILLLLCLRIINRITGLPMRRTDVLLAVLAGLWVLYRGEWMAGLLLALAFQNNSRLPDPQPEHRWWAMGSVALGLLSLFLFPLVGGISNDFPMGTILTAVVATVLFVPLIMRSREVISRCDATATPLHPARLRAARTSALLICMLMLIWYGQAGFVHLLPTWAAMAGTGLWGIFTAYRPDAGHLAR</sequence>
<dbReference type="EMBL" id="FNFO01000008">
    <property type="protein sequence ID" value="SDL80844.1"/>
    <property type="molecule type" value="Genomic_DNA"/>
</dbReference>
<proteinExistence type="predicted"/>
<name>A0A1G9N389_9BACT</name>
<gene>
    <name evidence="2" type="ORF">SAMN05421823_108164</name>
</gene>
<evidence type="ECO:0000313" key="3">
    <source>
        <dbReference type="Proteomes" id="UP000198510"/>
    </source>
</evidence>
<dbReference type="STRING" id="1075417.SAMN05421823_108164"/>
<evidence type="ECO:0000256" key="1">
    <source>
        <dbReference type="SAM" id="Phobius"/>
    </source>
</evidence>
<keyword evidence="1" id="KW-0472">Membrane</keyword>
<feature type="transmembrane region" description="Helical" evidence="1">
    <location>
        <begin position="75"/>
        <end position="107"/>
    </location>
</feature>
<reference evidence="2 3" key="1">
    <citation type="submission" date="2016-10" db="EMBL/GenBank/DDBJ databases">
        <authorList>
            <person name="de Groot N.N."/>
        </authorList>
    </citation>
    <scope>NUCLEOTIDE SEQUENCE [LARGE SCALE GENOMIC DNA]</scope>
    <source>
        <strain evidence="2 3">DSM 25186</strain>
    </source>
</reference>
<dbReference type="RefSeq" id="WP_089685096.1">
    <property type="nucleotide sequence ID" value="NZ_FNFO01000008.1"/>
</dbReference>
<organism evidence="2 3">
    <name type="scientific">Catalinimonas alkaloidigena</name>
    <dbReference type="NCBI Taxonomy" id="1075417"/>
    <lineage>
        <taxon>Bacteria</taxon>
        <taxon>Pseudomonadati</taxon>
        <taxon>Bacteroidota</taxon>
        <taxon>Cytophagia</taxon>
        <taxon>Cytophagales</taxon>
        <taxon>Catalimonadaceae</taxon>
        <taxon>Catalinimonas</taxon>
    </lineage>
</organism>
<feature type="transmembrane region" description="Helical" evidence="1">
    <location>
        <begin position="160"/>
        <end position="180"/>
    </location>
</feature>
<keyword evidence="1" id="KW-1133">Transmembrane helix</keyword>
<evidence type="ECO:0000313" key="2">
    <source>
        <dbReference type="EMBL" id="SDL80844.1"/>
    </source>
</evidence>
<feature type="transmembrane region" description="Helical" evidence="1">
    <location>
        <begin position="12"/>
        <end position="34"/>
    </location>
</feature>
<feature type="transmembrane region" description="Helical" evidence="1">
    <location>
        <begin position="119"/>
        <end position="145"/>
    </location>
</feature>
<feature type="transmembrane region" description="Helical" evidence="1">
    <location>
        <begin position="252"/>
        <end position="272"/>
    </location>
</feature>
<feature type="transmembrane region" description="Helical" evidence="1">
    <location>
        <begin position="186"/>
        <end position="206"/>
    </location>
</feature>
<keyword evidence="1" id="KW-0812">Transmembrane</keyword>
<accession>A0A1G9N389</accession>
<protein>
    <submittedName>
        <fullName evidence="2">Uncharacterized protein</fullName>
    </submittedName>
</protein>
<dbReference type="AlphaFoldDB" id="A0A1G9N389"/>
<dbReference type="Proteomes" id="UP000198510">
    <property type="component" value="Unassembled WGS sequence"/>
</dbReference>